<evidence type="ECO:0000313" key="6">
    <source>
        <dbReference type="Proteomes" id="UP001374579"/>
    </source>
</evidence>
<evidence type="ECO:0000259" key="4">
    <source>
        <dbReference type="PROSITE" id="PS50097"/>
    </source>
</evidence>
<dbReference type="InterPro" id="IPR011333">
    <property type="entry name" value="SKP1/BTB/POZ_sf"/>
</dbReference>
<feature type="compositionally biased region" description="Acidic residues" evidence="3">
    <location>
        <begin position="662"/>
        <end position="672"/>
    </location>
</feature>
<comment type="caution">
    <text evidence="5">The sequence shown here is derived from an EMBL/GenBank/DDBJ whole genome shotgun (WGS) entry which is preliminary data.</text>
</comment>
<dbReference type="Proteomes" id="UP001374579">
    <property type="component" value="Unassembled WGS sequence"/>
</dbReference>
<dbReference type="SUPFAM" id="SSF54695">
    <property type="entry name" value="POZ domain"/>
    <property type="match status" value="1"/>
</dbReference>
<evidence type="ECO:0000256" key="3">
    <source>
        <dbReference type="SAM" id="MobiDB-lite"/>
    </source>
</evidence>
<feature type="domain" description="BTB" evidence="4">
    <location>
        <begin position="34"/>
        <end position="105"/>
    </location>
</feature>
<dbReference type="InterPro" id="IPR000210">
    <property type="entry name" value="BTB/POZ_dom"/>
</dbReference>
<dbReference type="EMBL" id="JBAMIC010000008">
    <property type="protein sequence ID" value="KAK7104749.1"/>
    <property type="molecule type" value="Genomic_DNA"/>
</dbReference>
<evidence type="ECO:0000313" key="5">
    <source>
        <dbReference type="EMBL" id="KAK7104749.1"/>
    </source>
</evidence>
<keyword evidence="1" id="KW-0880">Kelch repeat</keyword>
<dbReference type="AlphaFoldDB" id="A0AAN9GEI2"/>
<proteinExistence type="predicted"/>
<dbReference type="PANTHER" id="PTHR24412">
    <property type="entry name" value="KELCH PROTEIN"/>
    <property type="match status" value="1"/>
</dbReference>
<evidence type="ECO:0000256" key="1">
    <source>
        <dbReference type="ARBA" id="ARBA00022441"/>
    </source>
</evidence>
<dbReference type="Gene3D" id="3.30.710.10">
    <property type="entry name" value="Potassium Channel Kv1.1, Chain A"/>
    <property type="match status" value="1"/>
</dbReference>
<dbReference type="SMART" id="SM00225">
    <property type="entry name" value="BTB"/>
    <property type="match status" value="1"/>
</dbReference>
<accession>A0AAN9GEI2</accession>
<dbReference type="Gene3D" id="1.25.40.420">
    <property type="match status" value="1"/>
</dbReference>
<dbReference type="PROSITE" id="PS50097">
    <property type="entry name" value="BTB"/>
    <property type="match status" value="1"/>
</dbReference>
<reference evidence="5 6" key="1">
    <citation type="submission" date="2024-02" db="EMBL/GenBank/DDBJ databases">
        <title>Chromosome-scale genome assembly of the rough periwinkle Littorina saxatilis.</title>
        <authorList>
            <person name="De Jode A."/>
            <person name="Faria R."/>
            <person name="Formenti G."/>
            <person name="Sims Y."/>
            <person name="Smith T.P."/>
            <person name="Tracey A."/>
            <person name="Wood J.M.D."/>
            <person name="Zagrodzka Z.B."/>
            <person name="Johannesson K."/>
            <person name="Butlin R.K."/>
            <person name="Leder E.H."/>
        </authorList>
    </citation>
    <scope>NUCLEOTIDE SEQUENCE [LARGE SCALE GENOMIC DNA]</scope>
    <source>
        <strain evidence="5">Snail1</strain>
        <tissue evidence="5">Muscle</tissue>
    </source>
</reference>
<protein>
    <recommendedName>
        <fullName evidence="4">BTB domain-containing protein</fullName>
    </recommendedName>
</protein>
<dbReference type="InterPro" id="IPR011043">
    <property type="entry name" value="Gal_Oxase/kelch_b-propeller"/>
</dbReference>
<sequence length="689" mass="77992">MSHYMKASRKTFSKNAHDSVIRPLLRQRDTGELCDIELKLNGRKFYAHKAILALGSPYFLSMFTCDMREKTTTEVDLSASLSLENDDVLARVLDFMYTGSILLTTDNVVEIIAVSDFLLMDDLKEYCKQFLLDLGNLDLSNCLRVRFLADDHNLPEVADAAQHIIEARFHDYLIHHDEILDLPPDCLLRLLKIPSVVQHTSYLELKKVVNRWVDQEPLVRQTYLPCLIDCVKSWISDYANEASYLGRELRRSLEGAEASLAFHSTETSPVCDNAKPIASLSKSMPGLLSPDKSETPVLFTAVCNQGLKFMKLMVYDLSLQKWFHFPLSGERMLQLVPSRQSVCSMLVHDARLYMYLCYSFPYPTDMLKINILVVDLITGQPSLFSFRTSDNYNPCYRTTLTNYRTAPPAMTLCSNQLVVVGNKEGTGHLFVCNLNSNQYSCFQIPGSRFISLARCVVRENRQIFVWFRHRTGPSEEFCVKKSVGFTMFDIKSKIFCSLDMSAPDISYDHFVRCYTMCLRDDTVHVYHPGEPALVWDEIRAKWITSVRTIPSPSGEVAAGGEGQAYGHQLITSKEESIYVLNNEQPFSTSLHEISEKFPCAMAHIPPPIDNISVVAPGNVPVSVVQSLSPCSKYDDAYANALHVTLQHSDGETDDSASACEDPNSDNDDYEYDDDIYDYDFGYNIEGLDF</sequence>
<keyword evidence="6" id="KW-1185">Reference proteome</keyword>
<dbReference type="CDD" id="cd18186">
    <property type="entry name" value="BTB_POZ_ZBTB_KLHL-like"/>
    <property type="match status" value="1"/>
</dbReference>
<dbReference type="Pfam" id="PF00651">
    <property type="entry name" value="BTB"/>
    <property type="match status" value="1"/>
</dbReference>
<feature type="region of interest" description="Disordered" evidence="3">
    <location>
        <begin position="648"/>
        <end position="672"/>
    </location>
</feature>
<name>A0AAN9GEI2_9CAEN</name>
<evidence type="ECO:0000256" key="2">
    <source>
        <dbReference type="ARBA" id="ARBA00022737"/>
    </source>
</evidence>
<keyword evidence="2" id="KW-0677">Repeat</keyword>
<dbReference type="Pfam" id="PF07707">
    <property type="entry name" value="BACK"/>
    <property type="match status" value="1"/>
</dbReference>
<dbReference type="CDD" id="cd14733">
    <property type="entry name" value="BACK"/>
    <property type="match status" value="1"/>
</dbReference>
<dbReference type="SUPFAM" id="SSF50965">
    <property type="entry name" value="Galactose oxidase, central domain"/>
    <property type="match status" value="1"/>
</dbReference>
<gene>
    <name evidence="5" type="ORF">V1264_019413</name>
</gene>
<dbReference type="PANTHER" id="PTHR24412:SF489">
    <property type="entry name" value="RING FINGER DOMAIN AND KELCH REPEAT-CONTAINING PROTEIN DDB_G0271372"/>
    <property type="match status" value="1"/>
</dbReference>
<dbReference type="InterPro" id="IPR011705">
    <property type="entry name" value="BACK"/>
</dbReference>
<organism evidence="5 6">
    <name type="scientific">Littorina saxatilis</name>
    <dbReference type="NCBI Taxonomy" id="31220"/>
    <lineage>
        <taxon>Eukaryota</taxon>
        <taxon>Metazoa</taxon>
        <taxon>Spiralia</taxon>
        <taxon>Lophotrochozoa</taxon>
        <taxon>Mollusca</taxon>
        <taxon>Gastropoda</taxon>
        <taxon>Caenogastropoda</taxon>
        <taxon>Littorinimorpha</taxon>
        <taxon>Littorinoidea</taxon>
        <taxon>Littorinidae</taxon>
        <taxon>Littorina</taxon>
    </lineage>
</organism>